<protein>
    <submittedName>
        <fullName evidence="2">Uncharacterized protein</fullName>
    </submittedName>
</protein>
<proteinExistence type="predicted"/>
<evidence type="ECO:0000256" key="1">
    <source>
        <dbReference type="SAM" id="MobiDB-lite"/>
    </source>
</evidence>
<dbReference type="Proteomes" id="UP000298061">
    <property type="component" value="Unassembled WGS sequence"/>
</dbReference>
<gene>
    <name evidence="2" type="ORF">EWM64_g3465</name>
</gene>
<evidence type="ECO:0000313" key="2">
    <source>
        <dbReference type="EMBL" id="TFY80546.1"/>
    </source>
</evidence>
<reference evidence="2 3" key="1">
    <citation type="submission" date="2019-02" db="EMBL/GenBank/DDBJ databases">
        <title>Genome sequencing of the rare red list fungi Hericium alpestre (H. flagellum).</title>
        <authorList>
            <person name="Buettner E."/>
            <person name="Kellner H."/>
        </authorList>
    </citation>
    <scope>NUCLEOTIDE SEQUENCE [LARGE SCALE GENOMIC DNA]</scope>
    <source>
        <strain evidence="2 3">DSM 108284</strain>
    </source>
</reference>
<evidence type="ECO:0000313" key="3">
    <source>
        <dbReference type="Proteomes" id="UP000298061"/>
    </source>
</evidence>
<comment type="caution">
    <text evidence="2">The sequence shown here is derived from an EMBL/GenBank/DDBJ whole genome shotgun (WGS) entry which is preliminary data.</text>
</comment>
<name>A0A4Z0A099_9AGAM</name>
<keyword evidence="3" id="KW-1185">Reference proteome</keyword>
<organism evidence="2 3">
    <name type="scientific">Hericium alpestre</name>
    <dbReference type="NCBI Taxonomy" id="135208"/>
    <lineage>
        <taxon>Eukaryota</taxon>
        <taxon>Fungi</taxon>
        <taxon>Dikarya</taxon>
        <taxon>Basidiomycota</taxon>
        <taxon>Agaricomycotina</taxon>
        <taxon>Agaricomycetes</taxon>
        <taxon>Russulales</taxon>
        <taxon>Hericiaceae</taxon>
        <taxon>Hericium</taxon>
    </lineage>
</organism>
<dbReference type="AlphaFoldDB" id="A0A4Z0A099"/>
<dbReference type="EMBL" id="SFCI01000324">
    <property type="protein sequence ID" value="TFY80546.1"/>
    <property type="molecule type" value="Genomic_DNA"/>
</dbReference>
<sequence>MSNSPAGTPRNEPTTPTKWLPSQSPQIPMQGQQLVDAEIAALEQSDLFLGSEGLMDLVKWREEGRRERLVLKSQDDENDEENPSEEAVCQIIGKISADEAFWMDPSGGWTGRYGDLYQSKASCQVVTPAPTLSDHWQKVLDRTISLMQDRRMKQAEIQNSIITQSQGLHIRHSVFDAVDYNTYKTRTDEIFKKDKRLLMSNWACGSTKAQKELNSLVWHNSEDKPNTTRYFGNPIPIFYHDKSRLLPSDPQYSEKLRGAVVKIGLSITHEFMSRQPPVNDFYADIRYIIILKKPPPPPKAPLKRSLDFPDVAAANTASSASSSSKRTRA</sequence>
<accession>A0A4Z0A099</accession>
<feature type="region of interest" description="Disordered" evidence="1">
    <location>
        <begin position="1"/>
        <end position="28"/>
    </location>
</feature>